<dbReference type="PRINTS" id="PR00412">
    <property type="entry name" value="EPOXHYDRLASE"/>
</dbReference>
<feature type="chain" id="PRO_5046491576" description="AB hydrolase-1 domain-containing protein" evidence="2">
    <location>
        <begin position="23"/>
        <end position="338"/>
    </location>
</feature>
<evidence type="ECO:0000256" key="2">
    <source>
        <dbReference type="SAM" id="SignalP"/>
    </source>
</evidence>
<dbReference type="Proteomes" id="UP001642483">
    <property type="component" value="Unassembled WGS sequence"/>
</dbReference>
<reference evidence="4 5" key="1">
    <citation type="submission" date="2024-02" db="EMBL/GenBank/DDBJ databases">
        <authorList>
            <person name="Daric V."/>
            <person name="Darras S."/>
        </authorList>
    </citation>
    <scope>NUCLEOTIDE SEQUENCE [LARGE SCALE GENOMIC DNA]</scope>
</reference>
<feature type="signal peptide" evidence="2">
    <location>
        <begin position="1"/>
        <end position="22"/>
    </location>
</feature>
<dbReference type="EMBL" id="CAWYQH010000108">
    <property type="protein sequence ID" value="CAK8688561.1"/>
    <property type="molecule type" value="Genomic_DNA"/>
</dbReference>
<proteinExistence type="inferred from homology"/>
<comment type="similarity">
    <text evidence="1">Belongs to the AB hydrolase superfamily.</text>
</comment>
<keyword evidence="5" id="KW-1185">Reference proteome</keyword>
<sequence length="338" mass="39069">MGWKLHLTAVLTALVCVVVYLPDPPYVTDVRKLSTDLQKWHERGKTIKVNGHNVFYIYEKCKNEKLKNPTTFAILHGYPSSSYEYHKVIDALLEIGDVFIHDHVGFGFSDKPAENFTYSMSEAADNALVVWRSVKISRAHVVAHDMGDTVLTEILARRYRGLLPNYFDNFFQSVTFTNGGMKYSLISFRLSQIILPHPTFGPFFSMVGNRLGFDKFFMKKQIASIWSPHANKIDREREIGSIAELNEFKGGFRIFHKNIYYLYDRAHFEFRWFAALAEINIPIRFIWGDSDAVAPISISKFFQSFVPGVEIILIPKGGHFWMLEQPDVWIKEIRKVLK</sequence>
<name>A0ABP0GCJ1_CLALP</name>
<dbReference type="InterPro" id="IPR029058">
    <property type="entry name" value="AB_hydrolase_fold"/>
</dbReference>
<evidence type="ECO:0000256" key="1">
    <source>
        <dbReference type="ARBA" id="ARBA00008645"/>
    </source>
</evidence>
<gene>
    <name evidence="4" type="ORF">CVLEPA_LOCUS20563</name>
</gene>
<protein>
    <recommendedName>
        <fullName evidence="3">AB hydrolase-1 domain-containing protein</fullName>
    </recommendedName>
</protein>
<dbReference type="PANTHER" id="PTHR43798:SF33">
    <property type="entry name" value="HYDROLASE, PUTATIVE (AFU_ORTHOLOGUE AFUA_2G14860)-RELATED"/>
    <property type="match status" value="1"/>
</dbReference>
<evidence type="ECO:0000259" key="3">
    <source>
        <dbReference type="Pfam" id="PF00561"/>
    </source>
</evidence>
<evidence type="ECO:0000313" key="4">
    <source>
        <dbReference type="EMBL" id="CAK8688561.1"/>
    </source>
</evidence>
<dbReference type="Gene3D" id="3.40.50.1820">
    <property type="entry name" value="alpha/beta hydrolase"/>
    <property type="match status" value="1"/>
</dbReference>
<dbReference type="InterPro" id="IPR000639">
    <property type="entry name" value="Epox_hydrolase-like"/>
</dbReference>
<accession>A0ABP0GCJ1</accession>
<dbReference type="InterPro" id="IPR000073">
    <property type="entry name" value="AB_hydrolase_1"/>
</dbReference>
<dbReference type="PANTHER" id="PTHR43798">
    <property type="entry name" value="MONOACYLGLYCEROL LIPASE"/>
    <property type="match status" value="1"/>
</dbReference>
<dbReference type="SUPFAM" id="SSF53474">
    <property type="entry name" value="alpha/beta-Hydrolases"/>
    <property type="match status" value="1"/>
</dbReference>
<dbReference type="Pfam" id="PF00561">
    <property type="entry name" value="Abhydrolase_1"/>
    <property type="match status" value="1"/>
</dbReference>
<organism evidence="4 5">
    <name type="scientific">Clavelina lepadiformis</name>
    <name type="common">Light-bulb sea squirt</name>
    <name type="synonym">Ascidia lepadiformis</name>
    <dbReference type="NCBI Taxonomy" id="159417"/>
    <lineage>
        <taxon>Eukaryota</taxon>
        <taxon>Metazoa</taxon>
        <taxon>Chordata</taxon>
        <taxon>Tunicata</taxon>
        <taxon>Ascidiacea</taxon>
        <taxon>Aplousobranchia</taxon>
        <taxon>Clavelinidae</taxon>
        <taxon>Clavelina</taxon>
    </lineage>
</organism>
<comment type="caution">
    <text evidence="4">The sequence shown here is derived from an EMBL/GenBank/DDBJ whole genome shotgun (WGS) entry which is preliminary data.</text>
</comment>
<feature type="domain" description="AB hydrolase-1" evidence="3">
    <location>
        <begin position="73"/>
        <end position="325"/>
    </location>
</feature>
<keyword evidence="2" id="KW-0732">Signal</keyword>
<dbReference type="InterPro" id="IPR050266">
    <property type="entry name" value="AB_hydrolase_sf"/>
</dbReference>
<evidence type="ECO:0000313" key="5">
    <source>
        <dbReference type="Proteomes" id="UP001642483"/>
    </source>
</evidence>